<dbReference type="PANTHER" id="PTHR47165:SF4">
    <property type="entry name" value="OS03G0429900 PROTEIN"/>
    <property type="match status" value="1"/>
</dbReference>
<evidence type="ECO:0000313" key="4">
    <source>
        <dbReference type="Proteomes" id="UP001161247"/>
    </source>
</evidence>
<feature type="region of interest" description="Disordered" evidence="1">
    <location>
        <begin position="1"/>
        <end position="43"/>
    </location>
</feature>
<feature type="region of interest" description="Disordered" evidence="1">
    <location>
        <begin position="538"/>
        <end position="573"/>
    </location>
</feature>
<evidence type="ECO:0000259" key="2">
    <source>
        <dbReference type="Pfam" id="PF02721"/>
    </source>
</evidence>
<dbReference type="InterPro" id="IPR003871">
    <property type="entry name" value="RFA1B/D_OB_1st"/>
</dbReference>
<dbReference type="CDD" id="cd04480">
    <property type="entry name" value="RPA1_DBD_A_like"/>
    <property type="match status" value="1"/>
</dbReference>
<dbReference type="PANTHER" id="PTHR47165">
    <property type="entry name" value="OS03G0429900 PROTEIN"/>
    <property type="match status" value="1"/>
</dbReference>
<evidence type="ECO:0000256" key="1">
    <source>
        <dbReference type="SAM" id="MobiDB-lite"/>
    </source>
</evidence>
<feature type="domain" description="Replication protein A 70 kDa DNA-binding subunit B/D first OB fold" evidence="2">
    <location>
        <begin position="66"/>
        <end position="162"/>
    </location>
</feature>
<dbReference type="Proteomes" id="UP001161247">
    <property type="component" value="Chromosome 1"/>
</dbReference>
<organism evidence="3 4">
    <name type="scientific">Oldenlandia corymbosa var. corymbosa</name>
    <dbReference type="NCBI Taxonomy" id="529605"/>
    <lineage>
        <taxon>Eukaryota</taxon>
        <taxon>Viridiplantae</taxon>
        <taxon>Streptophyta</taxon>
        <taxon>Embryophyta</taxon>
        <taxon>Tracheophyta</taxon>
        <taxon>Spermatophyta</taxon>
        <taxon>Magnoliopsida</taxon>
        <taxon>eudicotyledons</taxon>
        <taxon>Gunneridae</taxon>
        <taxon>Pentapetalae</taxon>
        <taxon>asterids</taxon>
        <taxon>lamiids</taxon>
        <taxon>Gentianales</taxon>
        <taxon>Rubiaceae</taxon>
        <taxon>Rubioideae</taxon>
        <taxon>Spermacoceae</taxon>
        <taxon>Hedyotis-Oldenlandia complex</taxon>
        <taxon>Oldenlandia</taxon>
    </lineage>
</organism>
<accession>A0AAV1C3X8</accession>
<dbReference type="InterPro" id="IPR012340">
    <property type="entry name" value="NA-bd_OB-fold"/>
</dbReference>
<dbReference type="Gene3D" id="2.40.50.140">
    <property type="entry name" value="Nucleic acid-binding proteins"/>
    <property type="match status" value="3"/>
</dbReference>
<dbReference type="AlphaFoldDB" id="A0AAV1C3X8"/>
<keyword evidence="4" id="KW-1185">Reference proteome</keyword>
<feature type="compositionally biased region" description="Polar residues" evidence="1">
    <location>
        <begin position="1"/>
        <end position="30"/>
    </location>
</feature>
<dbReference type="EMBL" id="OX459118">
    <property type="protein sequence ID" value="CAI9089364.1"/>
    <property type="molecule type" value="Genomic_DNA"/>
</dbReference>
<dbReference type="Pfam" id="PF02721">
    <property type="entry name" value="DUF223"/>
    <property type="match status" value="1"/>
</dbReference>
<sequence>MSSSETPTVSATPMASSETADVDSHNQNYPENPIAGSETHNVANATFPTGSAQRYIADINGLVPTKIIHFHIVVRVMTIWKMIENKNKNVKSVTLALIDAQGSKIQATIPARIMKDFQKYFLQEGCARKISRFDHYLNISGGYRCSKHEYKIVFRPNTLVQSVGYHDIPNHVFEFTLLQKLPILLQILTSVLVRTTSFRFEYNIFLMYLLSKHASMINMHTFISNLLGHIIGYSDPIIDNGKKRISVELEDERADRLKVTLWDEHADKVYTMMTNNPDYPVVLIVQYVKCKKYYYIRSASIQNISMLSSISGYTNFEEFVRDAEMLTLAGIDDLEQPSGVVVFAKISGLAKEDDWLYIGCSNCNSKVVEIESSAKENLTGGKQRSAFGKGRKVDNEKPVGVAKKWMCKNHGPVSAVAAKFKLQVYLVDGSSSRIGTLWDRMVYNFINKTASVLREEYPKGYPDIPDEIVGKKCLFRLDVSDYNIRNNTSEISVARVTTDADVIMKYLDAVSDDHEIDPDLSVEFCHNLTPLSESTAKTAVSCTDDTDMRAPGDETGDSPPPKKNASAQCGEESVKSQPNKLLFILRTGRTQVAMDFGYDQLITVPTDIWRKGLRLTSDPSANIGSRYLLELNPNVANQCVINTQYFKAINWPSEQKLSLVIDDNQKQWKFQIYTQEDDLAGNQYFRVRVFNKEGYCFSHHQNTVGSDTYEGDTMAHCQKIGHSRLSIVDPILRWRTYNEYGSRQFWRFSTSLHCLRRPPIYDDFEKDPNWYKTRISYKCPEGSQQRVIDIGSAAARLFRKQTLDKKRNRVLRPIRYVKSQVPIRLPRPDLLTAKISRYQRKNILYQRRFSLVINNQSPVISNRQRPFSGKCSRLERKKQLDKKKGKVIPEEQPVTLGGIVINDSNNFTGNVFRNTFSQQIKYTASANQGCNSNSQLHKTVTKFKGTYYIPSLPFLFKCALYLTVTQTDLT</sequence>
<gene>
    <name evidence="3" type="ORF">OLC1_LOCUS1720</name>
</gene>
<evidence type="ECO:0000313" key="3">
    <source>
        <dbReference type="EMBL" id="CAI9089364.1"/>
    </source>
</evidence>
<reference evidence="3" key="1">
    <citation type="submission" date="2023-03" db="EMBL/GenBank/DDBJ databases">
        <authorList>
            <person name="Julca I."/>
        </authorList>
    </citation>
    <scope>NUCLEOTIDE SEQUENCE</scope>
</reference>
<protein>
    <submittedName>
        <fullName evidence="3">OLC1v1023928C1</fullName>
    </submittedName>
</protein>
<name>A0AAV1C3X8_OLDCO</name>
<dbReference type="SUPFAM" id="SSF50249">
    <property type="entry name" value="Nucleic acid-binding proteins"/>
    <property type="match status" value="3"/>
</dbReference>
<proteinExistence type="predicted"/>